<name>A0A365K6Y2_9BACL</name>
<keyword evidence="2 5" id="KW-0500">Molybdenum</keyword>
<evidence type="ECO:0000256" key="2">
    <source>
        <dbReference type="ARBA" id="ARBA00022505"/>
    </source>
</evidence>
<evidence type="ECO:0000313" key="7">
    <source>
        <dbReference type="EMBL" id="RAZ68337.1"/>
    </source>
</evidence>
<dbReference type="GO" id="GO:0015689">
    <property type="term" value="P:molybdate ion transport"/>
    <property type="evidence" value="ECO:0007669"/>
    <property type="project" value="InterPro"/>
</dbReference>
<feature type="chain" id="PRO_5039495132" evidence="6">
    <location>
        <begin position="21"/>
        <end position="254"/>
    </location>
</feature>
<feature type="signal peptide" evidence="6">
    <location>
        <begin position="1"/>
        <end position="20"/>
    </location>
</feature>
<evidence type="ECO:0000256" key="5">
    <source>
        <dbReference type="PIRSR" id="PIRSR004846-1"/>
    </source>
</evidence>
<dbReference type="Proteomes" id="UP000251869">
    <property type="component" value="Unassembled WGS sequence"/>
</dbReference>
<dbReference type="RefSeq" id="WP_112232082.1">
    <property type="nucleotide sequence ID" value="NZ_QLZQ01000002.1"/>
</dbReference>
<evidence type="ECO:0000256" key="6">
    <source>
        <dbReference type="SAM" id="SignalP"/>
    </source>
</evidence>
<comment type="caution">
    <text evidence="7">The sequence shown here is derived from an EMBL/GenBank/DDBJ whole genome shotgun (WGS) entry which is preliminary data.</text>
</comment>
<dbReference type="FunFam" id="3.40.190.10:FF:000035">
    <property type="entry name" value="Molybdate ABC transporter substrate-binding protein"/>
    <property type="match status" value="1"/>
</dbReference>
<dbReference type="InterPro" id="IPR050682">
    <property type="entry name" value="ModA/WtpA"/>
</dbReference>
<feature type="binding site" evidence="5">
    <location>
        <position position="187"/>
    </location>
    <ligand>
        <name>molybdate</name>
        <dbReference type="ChEBI" id="CHEBI:36264"/>
    </ligand>
</feature>
<protein>
    <submittedName>
        <fullName evidence="7">Molybdate ABC transporter substrate-binding protein</fullName>
    </submittedName>
</protein>
<dbReference type="Gene3D" id="3.40.190.10">
    <property type="entry name" value="Periplasmic binding protein-like II"/>
    <property type="match status" value="2"/>
</dbReference>
<organism evidence="7 8">
    <name type="scientific">Planococcus maitriensis</name>
    <dbReference type="NCBI Taxonomy" id="221799"/>
    <lineage>
        <taxon>Bacteria</taxon>
        <taxon>Bacillati</taxon>
        <taxon>Bacillota</taxon>
        <taxon>Bacilli</taxon>
        <taxon>Bacillales</taxon>
        <taxon>Caryophanaceae</taxon>
        <taxon>Planococcus</taxon>
    </lineage>
</organism>
<accession>A0A365K6Y2</accession>
<dbReference type="InterPro" id="IPR005950">
    <property type="entry name" value="ModA"/>
</dbReference>
<dbReference type="PANTHER" id="PTHR30632">
    <property type="entry name" value="MOLYBDATE-BINDING PERIPLASMIC PROTEIN"/>
    <property type="match status" value="1"/>
</dbReference>
<dbReference type="GO" id="GO:0046872">
    <property type="term" value="F:metal ion binding"/>
    <property type="evidence" value="ECO:0007669"/>
    <property type="project" value="UniProtKB-KW"/>
</dbReference>
<dbReference type="NCBIfam" id="TIGR01256">
    <property type="entry name" value="modA"/>
    <property type="match status" value="1"/>
</dbReference>
<keyword evidence="8" id="KW-1185">Reference proteome</keyword>
<dbReference type="EMBL" id="QLZQ01000002">
    <property type="protein sequence ID" value="RAZ68337.1"/>
    <property type="molecule type" value="Genomic_DNA"/>
</dbReference>
<dbReference type="PROSITE" id="PS51257">
    <property type="entry name" value="PROKAR_LIPOPROTEIN"/>
    <property type="match status" value="1"/>
</dbReference>
<evidence type="ECO:0000256" key="1">
    <source>
        <dbReference type="ARBA" id="ARBA00009175"/>
    </source>
</evidence>
<dbReference type="PIRSF" id="PIRSF004846">
    <property type="entry name" value="ModA"/>
    <property type="match status" value="1"/>
</dbReference>
<proteinExistence type="inferred from homology"/>
<keyword evidence="4 6" id="KW-0732">Signal</keyword>
<evidence type="ECO:0000313" key="8">
    <source>
        <dbReference type="Proteomes" id="UP000251869"/>
    </source>
</evidence>
<reference evidence="7 8" key="1">
    <citation type="submission" date="2018-06" db="EMBL/GenBank/DDBJ databases">
        <title>The draft genome sequences of strains SCU63 and S1.</title>
        <authorList>
            <person name="Gan L."/>
        </authorList>
    </citation>
    <scope>NUCLEOTIDE SEQUENCE [LARGE SCALE GENOMIC DNA]</scope>
    <source>
        <strain evidence="7 8">S1</strain>
    </source>
</reference>
<evidence type="ECO:0000256" key="4">
    <source>
        <dbReference type="ARBA" id="ARBA00022729"/>
    </source>
</evidence>
<feature type="binding site" evidence="5">
    <location>
        <position position="34"/>
    </location>
    <ligand>
        <name>molybdate</name>
        <dbReference type="ChEBI" id="CHEBI:36264"/>
    </ligand>
</feature>
<dbReference type="PANTHER" id="PTHR30632:SF0">
    <property type="entry name" value="SULFATE-BINDING PROTEIN"/>
    <property type="match status" value="1"/>
</dbReference>
<dbReference type="SUPFAM" id="SSF53850">
    <property type="entry name" value="Periplasmic binding protein-like II"/>
    <property type="match status" value="1"/>
</dbReference>
<dbReference type="Pfam" id="PF13531">
    <property type="entry name" value="SBP_bac_11"/>
    <property type="match status" value="1"/>
</dbReference>
<dbReference type="GO" id="GO:1901359">
    <property type="term" value="F:tungstate binding"/>
    <property type="evidence" value="ECO:0007669"/>
    <property type="project" value="UniProtKB-ARBA"/>
</dbReference>
<dbReference type="GO" id="GO:0030973">
    <property type="term" value="F:molybdate ion binding"/>
    <property type="evidence" value="ECO:0007669"/>
    <property type="project" value="UniProtKB-ARBA"/>
</dbReference>
<comment type="similarity">
    <text evidence="1">Belongs to the bacterial solute-binding protein ModA family.</text>
</comment>
<sequence length="254" mass="27691">MKKAILLMTIVLLGACSATSADHQPELMVSAASSLSGAMSAIETEFHNRHPEINVRFNYGSSGKLRNQIQQGAPADVFLSASAEDMNLLLKESFVAKDTIVNFAENRLVLVSAKTIGETDLRQALENATSRIAIGEPASVPVGTFTKNALLDLDLWDIIEDQLIFAKDAKQVLSYVESGNAEMGFVYLSDARVSQKVETLIDVPMSGQEVFYPAGILEKTDNRQAAEYFISFLLSEDGQQLLEDYGFANVEGET</sequence>
<gene>
    <name evidence="7" type="primary">modA</name>
    <name evidence="7" type="ORF">DP119_06630</name>
</gene>
<dbReference type="OrthoDB" id="9785015at2"/>
<evidence type="ECO:0000256" key="3">
    <source>
        <dbReference type="ARBA" id="ARBA00022723"/>
    </source>
</evidence>
<keyword evidence="3 5" id="KW-0479">Metal-binding</keyword>
<dbReference type="AlphaFoldDB" id="A0A365K6Y2"/>
<feature type="binding site" evidence="5">
    <location>
        <position position="62"/>
    </location>
    <ligand>
        <name>molybdate</name>
        <dbReference type="ChEBI" id="CHEBI:36264"/>
    </ligand>
</feature>